<dbReference type="Gene3D" id="2.40.10.10">
    <property type="entry name" value="Trypsin-like serine proteases"/>
    <property type="match status" value="2"/>
</dbReference>
<dbReference type="PANTHER" id="PTHR36234:SF5">
    <property type="entry name" value="LYSYL ENDOPEPTIDASE"/>
    <property type="match status" value="1"/>
</dbReference>
<dbReference type="SUPFAM" id="SSF50494">
    <property type="entry name" value="Trypsin-like serine proteases"/>
    <property type="match status" value="1"/>
</dbReference>
<proteinExistence type="predicted"/>
<feature type="region of interest" description="Disordered" evidence="5">
    <location>
        <begin position="1"/>
        <end position="32"/>
    </location>
</feature>
<accession>A0ABW2WKI6</accession>
<comment type="caution">
    <text evidence="6">The sequence shown here is derived from an EMBL/GenBank/DDBJ whole genome shotgun (WGS) entry which is preliminary data.</text>
</comment>
<reference evidence="7" key="1">
    <citation type="journal article" date="2019" name="Int. J. Syst. Evol. Microbiol.">
        <title>The Global Catalogue of Microorganisms (GCM) 10K type strain sequencing project: providing services to taxonomists for standard genome sequencing and annotation.</title>
        <authorList>
            <consortium name="The Broad Institute Genomics Platform"/>
            <consortium name="The Broad Institute Genome Sequencing Center for Infectious Disease"/>
            <person name="Wu L."/>
            <person name="Ma J."/>
        </authorList>
    </citation>
    <scope>NUCLEOTIDE SEQUENCE [LARGE SCALE GENOMIC DNA]</scope>
    <source>
        <strain evidence="7">CGMCC 4.7400</strain>
    </source>
</reference>
<keyword evidence="7" id="KW-1185">Reference proteome</keyword>
<evidence type="ECO:0000256" key="1">
    <source>
        <dbReference type="ARBA" id="ARBA00022670"/>
    </source>
</evidence>
<gene>
    <name evidence="6" type="ORF">ACFQZ6_34945</name>
</gene>
<dbReference type="EC" id="3.4.21.-" evidence="6"/>
<protein>
    <submittedName>
        <fullName evidence="6">Trypsin-like serine peptidase</fullName>
        <ecNumber evidence="6">3.4.21.-</ecNumber>
    </submittedName>
</protein>
<dbReference type="EMBL" id="JBHTEB010000001">
    <property type="protein sequence ID" value="MFD0319324.1"/>
    <property type="molecule type" value="Genomic_DNA"/>
</dbReference>
<dbReference type="InterPro" id="IPR000126">
    <property type="entry name" value="V8_ser_AS"/>
</dbReference>
<evidence type="ECO:0000256" key="3">
    <source>
        <dbReference type="ARBA" id="ARBA00022801"/>
    </source>
</evidence>
<dbReference type="PROSITE" id="PS00673">
    <property type="entry name" value="V8_SER"/>
    <property type="match status" value="1"/>
</dbReference>
<evidence type="ECO:0000256" key="2">
    <source>
        <dbReference type="ARBA" id="ARBA00022729"/>
    </source>
</evidence>
<dbReference type="PRINTS" id="PR01774">
    <property type="entry name" value="EXFOLTOXIN"/>
</dbReference>
<dbReference type="Pfam" id="PF13365">
    <property type="entry name" value="Trypsin_2"/>
    <property type="match status" value="1"/>
</dbReference>
<name>A0ABW2WKI6_9ACTN</name>
<dbReference type="InterPro" id="IPR008353">
    <property type="entry name" value="Peptidase_S1B_tx"/>
</dbReference>
<evidence type="ECO:0000256" key="4">
    <source>
        <dbReference type="ARBA" id="ARBA00022825"/>
    </source>
</evidence>
<sequence>MPATEDAREELQRQAADAARRYEESAPERERVEERLAAGELFPDAPETLAVRAERILYRGGLSSSAVVASIHAEPLDLPQANERIINLSNELQAWNFLPRGARAASTVARITMRQAGREIPHGTGFLVSPRLLMTNQHVLPDADFASRCFLEFNAQVTIDNVPDSVVRMECDPATFFTADKPLDFALVAVAPAADGRPPGEVFGWNRLSAQLGKLVIGERVNIIGHPNGRLKEIALRDNTLLVRLDDFLHYKTDTEPGNSGSPVFNDQWEVVALHHSGVPKTDAQGRALRKDGQLWRRGDGDDAIDWIANEGVRVSSLLKHLANLATGDLGPAPRALLAEMGPDSGLGQVIPPSPGETPAPPLPAQTASAISQHVTPVPETTAATVTSAAAAPATGLRARGTAFGGGKRHLVYLHGRSQHKKNPEALRREWTAGLNQGLTRAGMPTVDPADVWFPYYGDRLAALMGWTEAAGGGIELEEFTAVTAAQAFAAESPSGFYEQMLIEAANKAGMPQDGPVATEGFGNALEGRLQRALSWLAAKSDVDEWTIAIVFRDVSRYLSDRTVRDTVLDTVLDTMPTSGELVLVTHSLGTVVGMDLISRLPDTLDLTLLVTAGSPLGMNAVNERLLAGGPHRPEKARQWFNAWCPTDAVAIGCPLEDPRWGKVTQLAVANGRGRAHNIDEYLAHKGVASEIGGVLHPS</sequence>
<keyword evidence="1" id="KW-0645">Protease</keyword>
<dbReference type="InterPro" id="IPR009003">
    <property type="entry name" value="Peptidase_S1_PA"/>
</dbReference>
<evidence type="ECO:0000313" key="6">
    <source>
        <dbReference type="EMBL" id="MFD0319324.1"/>
    </source>
</evidence>
<dbReference type="SUPFAM" id="SSF53474">
    <property type="entry name" value="alpha/beta-Hydrolases"/>
    <property type="match status" value="1"/>
</dbReference>
<dbReference type="Proteomes" id="UP001597023">
    <property type="component" value="Unassembled WGS sequence"/>
</dbReference>
<dbReference type="PANTHER" id="PTHR36234">
    <property type="entry name" value="LYSYL ENDOPEPTIDASE"/>
    <property type="match status" value="1"/>
</dbReference>
<evidence type="ECO:0000256" key="5">
    <source>
        <dbReference type="SAM" id="MobiDB-lite"/>
    </source>
</evidence>
<keyword evidence="4" id="KW-0720">Serine protease</keyword>
<dbReference type="InterPro" id="IPR043504">
    <property type="entry name" value="Peptidase_S1_PA_chymotrypsin"/>
</dbReference>
<keyword evidence="3 6" id="KW-0378">Hydrolase</keyword>
<dbReference type="InterPro" id="IPR029058">
    <property type="entry name" value="AB_hydrolase_fold"/>
</dbReference>
<dbReference type="GO" id="GO:0016787">
    <property type="term" value="F:hydrolase activity"/>
    <property type="evidence" value="ECO:0007669"/>
    <property type="project" value="UniProtKB-KW"/>
</dbReference>
<dbReference type="RefSeq" id="WP_381617773.1">
    <property type="nucleotide sequence ID" value="NZ_JBHTEB010000001.1"/>
</dbReference>
<evidence type="ECO:0000313" key="7">
    <source>
        <dbReference type="Proteomes" id="UP001597023"/>
    </source>
</evidence>
<organism evidence="6 7">
    <name type="scientific">Streptomyces flavalbus</name>
    <dbReference type="NCBI Taxonomy" id="2665155"/>
    <lineage>
        <taxon>Bacteria</taxon>
        <taxon>Bacillati</taxon>
        <taxon>Actinomycetota</taxon>
        <taxon>Actinomycetes</taxon>
        <taxon>Kitasatosporales</taxon>
        <taxon>Streptomycetaceae</taxon>
        <taxon>Streptomyces</taxon>
    </lineage>
</organism>
<keyword evidence="2" id="KW-0732">Signal</keyword>